<proteinExistence type="predicted"/>
<dbReference type="EMBL" id="QKYT01000089">
    <property type="protein sequence ID" value="RIA94131.1"/>
    <property type="molecule type" value="Genomic_DNA"/>
</dbReference>
<keyword evidence="3" id="KW-1185">Reference proteome</keyword>
<protein>
    <submittedName>
        <fullName evidence="2">Uncharacterized protein</fullName>
    </submittedName>
</protein>
<name>A0A397TGK5_9GLOM</name>
<evidence type="ECO:0000256" key="1">
    <source>
        <dbReference type="SAM" id="Phobius"/>
    </source>
</evidence>
<evidence type="ECO:0000313" key="3">
    <source>
        <dbReference type="Proteomes" id="UP000265703"/>
    </source>
</evidence>
<dbReference type="AlphaFoldDB" id="A0A397TGK5"/>
<keyword evidence="1" id="KW-0812">Transmembrane</keyword>
<keyword evidence="1" id="KW-1133">Transmembrane helix</keyword>
<accession>A0A397TGK5</accession>
<gene>
    <name evidence="2" type="ORF">C1645_760827</name>
</gene>
<keyword evidence="1" id="KW-0472">Membrane</keyword>
<comment type="caution">
    <text evidence="2">The sequence shown here is derived from an EMBL/GenBank/DDBJ whole genome shotgun (WGS) entry which is preliminary data.</text>
</comment>
<evidence type="ECO:0000313" key="2">
    <source>
        <dbReference type="EMBL" id="RIA94131.1"/>
    </source>
</evidence>
<sequence>MKSLMSLLNNLQKIFKKTLLLLIILLNIFINNSLVFGTIDIQGEHDTQPIPNYHDCVDCDYNDNNDNDGGLGTGAIIGIAAAVVIVLLLIIALCKRR</sequence>
<organism evidence="2 3">
    <name type="scientific">Glomus cerebriforme</name>
    <dbReference type="NCBI Taxonomy" id="658196"/>
    <lineage>
        <taxon>Eukaryota</taxon>
        <taxon>Fungi</taxon>
        <taxon>Fungi incertae sedis</taxon>
        <taxon>Mucoromycota</taxon>
        <taxon>Glomeromycotina</taxon>
        <taxon>Glomeromycetes</taxon>
        <taxon>Glomerales</taxon>
        <taxon>Glomeraceae</taxon>
        <taxon>Glomus</taxon>
    </lineage>
</organism>
<reference evidence="2 3" key="1">
    <citation type="submission" date="2018-06" db="EMBL/GenBank/DDBJ databases">
        <title>Comparative genomics reveals the genomic features of Rhizophagus irregularis, R. cerebriforme, R. diaphanum and Gigaspora rosea, and their symbiotic lifestyle signature.</title>
        <authorList>
            <person name="Morin E."/>
            <person name="San Clemente H."/>
            <person name="Chen E.C.H."/>
            <person name="De La Providencia I."/>
            <person name="Hainaut M."/>
            <person name="Kuo A."/>
            <person name="Kohler A."/>
            <person name="Murat C."/>
            <person name="Tang N."/>
            <person name="Roy S."/>
            <person name="Loubradou J."/>
            <person name="Henrissat B."/>
            <person name="Grigoriev I.V."/>
            <person name="Corradi N."/>
            <person name="Roux C."/>
            <person name="Martin F.M."/>
        </authorList>
    </citation>
    <scope>NUCLEOTIDE SEQUENCE [LARGE SCALE GENOMIC DNA]</scope>
    <source>
        <strain evidence="2 3">DAOM 227022</strain>
    </source>
</reference>
<feature type="transmembrane region" description="Helical" evidence="1">
    <location>
        <begin position="71"/>
        <end position="94"/>
    </location>
</feature>
<dbReference type="Proteomes" id="UP000265703">
    <property type="component" value="Unassembled WGS sequence"/>
</dbReference>